<dbReference type="Proteomes" id="UP000290900">
    <property type="component" value="Unassembled WGS sequence"/>
</dbReference>
<keyword evidence="5 8" id="KW-1133">Transmembrane helix</keyword>
<dbReference type="GO" id="GO:0005789">
    <property type="term" value="C:endoplasmic reticulum membrane"/>
    <property type="evidence" value="ECO:0007669"/>
    <property type="project" value="UniProtKB-SubCell"/>
</dbReference>
<evidence type="ECO:0000256" key="8">
    <source>
        <dbReference type="SAM" id="Phobius"/>
    </source>
</evidence>
<feature type="transmembrane region" description="Helical" evidence="8">
    <location>
        <begin position="51"/>
        <end position="75"/>
    </location>
</feature>
<evidence type="ECO:0000256" key="4">
    <source>
        <dbReference type="ARBA" id="ARBA00022824"/>
    </source>
</evidence>
<keyword evidence="6" id="KW-0443">Lipid metabolism</keyword>
<evidence type="ECO:0000313" key="9">
    <source>
        <dbReference type="EMBL" id="VEU23690.1"/>
    </source>
</evidence>
<gene>
    <name evidence="9" type="ORF">BRENAR_LOCUS4419</name>
</gene>
<dbReference type="AlphaFoldDB" id="A0A448YS25"/>
<keyword evidence="10" id="KW-1185">Reference proteome</keyword>
<feature type="transmembrane region" description="Helical" evidence="8">
    <location>
        <begin position="12"/>
        <end position="31"/>
    </location>
</feature>
<dbReference type="GO" id="GO:0019915">
    <property type="term" value="P:lipid storage"/>
    <property type="evidence" value="ECO:0007669"/>
    <property type="project" value="InterPro"/>
</dbReference>
<evidence type="ECO:0000256" key="1">
    <source>
        <dbReference type="ARBA" id="ARBA00004477"/>
    </source>
</evidence>
<evidence type="ECO:0000256" key="3">
    <source>
        <dbReference type="ARBA" id="ARBA00022801"/>
    </source>
</evidence>
<sequence>MFLVKPSLWSLLLFPCLLTIGLTIRLFIWIVNINIDPLKTPLVSRAGVLNVYFAGYSFEIFLVIFLLITGYIYLYKSQLVHYVGKHIGTLLPVTTDDLTPTQPKARMLARQVLKLVIIYTWLSSLIVWFFGDSIFGRILKFTGGKCSNGDPKLGYHHCLAQDGNQWVGGVKLSGHSLILTCFTVSILFEQLTLFKLYRINDSNDLHLRRCGKELHAGIQALAFILVIVWAFMFLITAIFYHTTLEKVVGVACGLFIPYLLNIRYGFYFNPLL</sequence>
<keyword evidence="2 8" id="KW-0812">Transmembrane</keyword>
<dbReference type="GO" id="GO:0008654">
    <property type="term" value="P:phospholipid biosynthetic process"/>
    <property type="evidence" value="ECO:0007669"/>
    <property type="project" value="TreeGrafter"/>
</dbReference>
<dbReference type="STRING" id="13370.A0A448YS25"/>
<feature type="transmembrane region" description="Helical" evidence="8">
    <location>
        <begin position="112"/>
        <end position="131"/>
    </location>
</feature>
<dbReference type="Pfam" id="PF10261">
    <property type="entry name" value="FIT"/>
    <property type="match status" value="1"/>
</dbReference>
<dbReference type="InParanoid" id="A0A448YS25"/>
<keyword evidence="7 8" id="KW-0472">Membrane</keyword>
<keyword evidence="4" id="KW-0256">Endoplasmic reticulum</keyword>
<organism evidence="9 10">
    <name type="scientific">Brettanomyces naardenensis</name>
    <name type="common">Yeast</name>
    <dbReference type="NCBI Taxonomy" id="13370"/>
    <lineage>
        <taxon>Eukaryota</taxon>
        <taxon>Fungi</taxon>
        <taxon>Dikarya</taxon>
        <taxon>Ascomycota</taxon>
        <taxon>Saccharomycotina</taxon>
        <taxon>Pichiomycetes</taxon>
        <taxon>Pichiales</taxon>
        <taxon>Pichiaceae</taxon>
        <taxon>Brettanomyces</taxon>
    </lineage>
</organism>
<dbReference type="FunCoup" id="A0A448YS25">
    <property type="interactions" value="34"/>
</dbReference>
<reference evidence="9 10" key="1">
    <citation type="submission" date="2018-12" db="EMBL/GenBank/DDBJ databases">
        <authorList>
            <person name="Tiukova I."/>
            <person name="Dainat J."/>
        </authorList>
    </citation>
    <scope>NUCLEOTIDE SEQUENCE [LARGE SCALE GENOMIC DNA]</scope>
</reference>
<evidence type="ECO:0000313" key="10">
    <source>
        <dbReference type="Proteomes" id="UP000290900"/>
    </source>
</evidence>
<dbReference type="PANTHER" id="PTHR23129:SF0">
    <property type="entry name" value="ACYL-COENZYME A DIPHOSPHATASE FITM2"/>
    <property type="match status" value="1"/>
</dbReference>
<evidence type="ECO:0000256" key="7">
    <source>
        <dbReference type="ARBA" id="ARBA00023136"/>
    </source>
</evidence>
<accession>A0A448YS25</accession>
<dbReference type="GO" id="GO:0034389">
    <property type="term" value="P:lipid droplet organization"/>
    <property type="evidence" value="ECO:0007669"/>
    <property type="project" value="TreeGrafter"/>
</dbReference>
<protein>
    <submittedName>
        <fullName evidence="9">DEKNAAC105070</fullName>
    </submittedName>
</protein>
<evidence type="ECO:0000256" key="6">
    <source>
        <dbReference type="ARBA" id="ARBA00023098"/>
    </source>
</evidence>
<dbReference type="InterPro" id="IPR019388">
    <property type="entry name" value="FIT"/>
</dbReference>
<dbReference type="EMBL" id="CAACVR010000056">
    <property type="protein sequence ID" value="VEU23690.1"/>
    <property type="molecule type" value="Genomic_DNA"/>
</dbReference>
<proteinExistence type="predicted"/>
<dbReference type="PANTHER" id="PTHR23129">
    <property type="entry name" value="ACYL-COENZYME A DIPHOSPHATASE FITM2"/>
    <property type="match status" value="1"/>
</dbReference>
<dbReference type="OrthoDB" id="3997648at2759"/>
<comment type="subcellular location">
    <subcellularLocation>
        <location evidence="1">Endoplasmic reticulum membrane</location>
        <topology evidence="1">Multi-pass membrane protein</topology>
    </subcellularLocation>
</comment>
<feature type="transmembrane region" description="Helical" evidence="8">
    <location>
        <begin position="247"/>
        <end position="266"/>
    </location>
</feature>
<evidence type="ECO:0000256" key="2">
    <source>
        <dbReference type="ARBA" id="ARBA00022692"/>
    </source>
</evidence>
<name>A0A448YS25_BRENA</name>
<dbReference type="GO" id="GO:0010945">
    <property type="term" value="F:coenzyme A diphosphatase activity"/>
    <property type="evidence" value="ECO:0007669"/>
    <property type="project" value="InterPro"/>
</dbReference>
<keyword evidence="3" id="KW-0378">Hydrolase</keyword>
<feature type="transmembrane region" description="Helical" evidence="8">
    <location>
        <begin position="218"/>
        <end position="241"/>
    </location>
</feature>
<evidence type="ECO:0000256" key="5">
    <source>
        <dbReference type="ARBA" id="ARBA00022989"/>
    </source>
</evidence>